<dbReference type="GO" id="GO:0005829">
    <property type="term" value="C:cytosol"/>
    <property type="evidence" value="ECO:0007669"/>
    <property type="project" value="TreeGrafter"/>
</dbReference>
<comment type="caution">
    <text evidence="2">The sequence shown here is derived from an EMBL/GenBank/DDBJ whole genome shotgun (WGS) entry which is preliminary data.</text>
</comment>
<sequence>MVQEKSAAENAFANMNIIDEFGPCTKQLVAAGRTYLKSLNAMITASRQYTEALAKIASLANNSTLSGSRDIGKTDIKRFD</sequence>
<evidence type="ECO:0000313" key="2">
    <source>
        <dbReference type="EMBL" id="GFQ73032.1"/>
    </source>
</evidence>
<dbReference type="PANTHER" id="PTHR14206:SF7">
    <property type="entry name" value="INSULIN RECEPTOR SUBSTRATE 53 KDA, ISOFORM A"/>
    <property type="match status" value="1"/>
</dbReference>
<protein>
    <submittedName>
        <fullName evidence="2">Brain-specific angiogenesis inhibitor 1-associated protein 2</fullName>
    </submittedName>
</protein>
<dbReference type="GO" id="GO:0051764">
    <property type="term" value="P:actin crosslink formation"/>
    <property type="evidence" value="ECO:0007669"/>
    <property type="project" value="TreeGrafter"/>
</dbReference>
<reference evidence="2" key="1">
    <citation type="submission" date="2020-07" db="EMBL/GenBank/DDBJ databases">
        <title>Multicomponent nature underlies the extraordinary mechanical properties of spider dragline silk.</title>
        <authorList>
            <person name="Kono N."/>
            <person name="Nakamura H."/>
            <person name="Mori M."/>
            <person name="Yoshida Y."/>
            <person name="Ohtoshi R."/>
            <person name="Malay A.D."/>
            <person name="Moran D.A.P."/>
            <person name="Tomita M."/>
            <person name="Numata K."/>
            <person name="Arakawa K."/>
        </authorList>
    </citation>
    <scope>NUCLEOTIDE SEQUENCE</scope>
</reference>
<dbReference type="InterPro" id="IPR027681">
    <property type="entry name" value="IRSp53/IRTKS/Pinkbar"/>
</dbReference>
<organism evidence="2 3">
    <name type="scientific">Trichonephila clavata</name>
    <name type="common">Joro spider</name>
    <name type="synonym">Nephila clavata</name>
    <dbReference type="NCBI Taxonomy" id="2740835"/>
    <lineage>
        <taxon>Eukaryota</taxon>
        <taxon>Metazoa</taxon>
        <taxon>Ecdysozoa</taxon>
        <taxon>Arthropoda</taxon>
        <taxon>Chelicerata</taxon>
        <taxon>Arachnida</taxon>
        <taxon>Araneae</taxon>
        <taxon>Araneomorphae</taxon>
        <taxon>Entelegynae</taxon>
        <taxon>Araneoidea</taxon>
        <taxon>Nephilidae</taxon>
        <taxon>Trichonephila</taxon>
    </lineage>
</organism>
<dbReference type="GO" id="GO:0051017">
    <property type="term" value="P:actin filament bundle assembly"/>
    <property type="evidence" value="ECO:0007669"/>
    <property type="project" value="TreeGrafter"/>
</dbReference>
<dbReference type="GO" id="GO:0030838">
    <property type="term" value="P:positive regulation of actin filament polymerization"/>
    <property type="evidence" value="ECO:0007669"/>
    <property type="project" value="TreeGrafter"/>
</dbReference>
<evidence type="ECO:0000259" key="1">
    <source>
        <dbReference type="PROSITE" id="PS51338"/>
    </source>
</evidence>
<dbReference type="PANTHER" id="PTHR14206">
    <property type="entry name" value="BRAIN-SPECIFIC ANGIOGENESIS INHIBITOR 1-ASSOCIATED PROTEIN 2"/>
    <property type="match status" value="1"/>
</dbReference>
<dbReference type="Proteomes" id="UP000887116">
    <property type="component" value="Unassembled WGS sequence"/>
</dbReference>
<dbReference type="EMBL" id="BMAO01011344">
    <property type="protein sequence ID" value="GFQ73032.1"/>
    <property type="molecule type" value="Genomic_DNA"/>
</dbReference>
<gene>
    <name evidence="2" type="primary">Baiap2_0</name>
    <name evidence="2" type="ORF">TNCT_274862</name>
</gene>
<dbReference type="PROSITE" id="PS51338">
    <property type="entry name" value="IMD"/>
    <property type="match status" value="1"/>
</dbReference>
<accession>A0A8X6F8R9</accession>
<dbReference type="Gene3D" id="1.20.1270.60">
    <property type="entry name" value="Arfaptin homology (AH) domain/BAR domain"/>
    <property type="match status" value="1"/>
</dbReference>
<name>A0A8X6F8R9_TRICU</name>
<dbReference type="SUPFAM" id="SSF103657">
    <property type="entry name" value="BAR/IMD domain-like"/>
    <property type="match status" value="1"/>
</dbReference>
<dbReference type="OrthoDB" id="6420654at2759"/>
<dbReference type="InterPro" id="IPR027267">
    <property type="entry name" value="AH/BAR_dom_sf"/>
</dbReference>
<dbReference type="GO" id="GO:0007009">
    <property type="term" value="P:plasma membrane organization"/>
    <property type="evidence" value="ECO:0007669"/>
    <property type="project" value="InterPro"/>
</dbReference>
<evidence type="ECO:0000313" key="3">
    <source>
        <dbReference type="Proteomes" id="UP000887116"/>
    </source>
</evidence>
<feature type="domain" description="IMD" evidence="1">
    <location>
        <begin position="1"/>
        <end position="80"/>
    </location>
</feature>
<keyword evidence="3" id="KW-1185">Reference proteome</keyword>
<dbReference type="GO" id="GO:0005654">
    <property type="term" value="C:nucleoplasm"/>
    <property type="evidence" value="ECO:0007669"/>
    <property type="project" value="TreeGrafter"/>
</dbReference>
<proteinExistence type="predicted"/>
<dbReference type="Pfam" id="PF08397">
    <property type="entry name" value="IMD"/>
    <property type="match status" value="1"/>
</dbReference>
<dbReference type="AlphaFoldDB" id="A0A8X6F8R9"/>
<dbReference type="InterPro" id="IPR013606">
    <property type="entry name" value="I-BAR_dom"/>
</dbReference>